<dbReference type="GO" id="GO:0006935">
    <property type="term" value="P:chemotaxis"/>
    <property type="evidence" value="ECO:0007669"/>
    <property type="project" value="InterPro"/>
</dbReference>
<organism evidence="2 3">
    <name type="scientific">Pseudofulvimonas gallinarii</name>
    <dbReference type="NCBI Taxonomy" id="634155"/>
    <lineage>
        <taxon>Bacteria</taxon>
        <taxon>Pseudomonadati</taxon>
        <taxon>Pseudomonadota</taxon>
        <taxon>Gammaproteobacteria</taxon>
        <taxon>Lysobacterales</taxon>
        <taxon>Rhodanobacteraceae</taxon>
        <taxon>Pseudofulvimonas</taxon>
    </lineage>
</organism>
<dbReference type="Gene3D" id="2.40.50.180">
    <property type="entry name" value="CheA-289, Domain 4"/>
    <property type="match status" value="1"/>
</dbReference>
<sequence>MSGEVTTTAYALLLDFERRAVGHRAEAPEAQTGPAMWRGLCYGVSGVEAVSSIGEIAEILVPPALTYVPGARPWLLGIANLRGTLLTVVDLGQFLFGRPTVREDRNRVLVVRQRGAAATGLLVDSVLGQRGFEEGAAIEAEGVVDNDMLPYVPFAFSDAAGEQFWPVLSLPTLLRAQTFLDAAA</sequence>
<proteinExistence type="predicted"/>
<evidence type="ECO:0000313" key="3">
    <source>
        <dbReference type="Proteomes" id="UP000294599"/>
    </source>
</evidence>
<dbReference type="SMART" id="SM00260">
    <property type="entry name" value="CheW"/>
    <property type="match status" value="1"/>
</dbReference>
<protein>
    <submittedName>
        <fullName evidence="2">Twitching motility protein PilI</fullName>
    </submittedName>
</protein>
<dbReference type="PROSITE" id="PS50851">
    <property type="entry name" value="CHEW"/>
    <property type="match status" value="1"/>
</dbReference>
<accession>A0A4S3KSQ6</accession>
<gene>
    <name evidence="2" type="ORF">EDC25_1025</name>
</gene>
<dbReference type="PANTHER" id="PTHR22617">
    <property type="entry name" value="CHEMOTAXIS SENSOR HISTIDINE KINASE-RELATED"/>
    <property type="match status" value="1"/>
</dbReference>
<dbReference type="RefSeq" id="WP_123520990.1">
    <property type="nucleotide sequence ID" value="NZ_JBHLWF010000013.1"/>
</dbReference>
<feature type="domain" description="CheW-like" evidence="1">
    <location>
        <begin position="36"/>
        <end position="179"/>
    </location>
</feature>
<dbReference type="GO" id="GO:0005829">
    <property type="term" value="C:cytosol"/>
    <property type="evidence" value="ECO:0007669"/>
    <property type="project" value="TreeGrafter"/>
</dbReference>
<dbReference type="InterPro" id="IPR036061">
    <property type="entry name" value="CheW-like_dom_sf"/>
</dbReference>
<name>A0A4S3KSQ6_9GAMM</name>
<comment type="caution">
    <text evidence="2">The sequence shown here is derived from an EMBL/GenBank/DDBJ whole genome shotgun (WGS) entry which is preliminary data.</text>
</comment>
<evidence type="ECO:0000259" key="1">
    <source>
        <dbReference type="PROSITE" id="PS50851"/>
    </source>
</evidence>
<dbReference type="EMBL" id="SMAF01000002">
    <property type="protein sequence ID" value="TCT00641.1"/>
    <property type="molecule type" value="Genomic_DNA"/>
</dbReference>
<dbReference type="Pfam" id="PF01584">
    <property type="entry name" value="CheW"/>
    <property type="match status" value="1"/>
</dbReference>
<dbReference type="InterPro" id="IPR002545">
    <property type="entry name" value="CheW-lke_dom"/>
</dbReference>
<reference evidence="2 3" key="1">
    <citation type="submission" date="2019-03" db="EMBL/GenBank/DDBJ databases">
        <title>Genomic Encyclopedia of Type Strains, Phase IV (KMG-IV): sequencing the most valuable type-strain genomes for metagenomic binning, comparative biology and taxonomic classification.</title>
        <authorList>
            <person name="Goeker M."/>
        </authorList>
    </citation>
    <scope>NUCLEOTIDE SEQUENCE [LARGE SCALE GENOMIC DNA]</scope>
    <source>
        <strain evidence="2 3">DSM 21944</strain>
    </source>
</reference>
<dbReference type="InterPro" id="IPR039315">
    <property type="entry name" value="CheW"/>
</dbReference>
<evidence type="ECO:0000313" key="2">
    <source>
        <dbReference type="EMBL" id="TCT00641.1"/>
    </source>
</evidence>
<dbReference type="SUPFAM" id="SSF50341">
    <property type="entry name" value="CheW-like"/>
    <property type="match status" value="1"/>
</dbReference>
<dbReference type="AlphaFoldDB" id="A0A4S3KSQ6"/>
<dbReference type="GO" id="GO:0007165">
    <property type="term" value="P:signal transduction"/>
    <property type="evidence" value="ECO:0007669"/>
    <property type="project" value="InterPro"/>
</dbReference>
<keyword evidence="3" id="KW-1185">Reference proteome</keyword>
<dbReference type="PANTHER" id="PTHR22617:SF43">
    <property type="entry name" value="PROTEIN PILI"/>
    <property type="match status" value="1"/>
</dbReference>
<dbReference type="Proteomes" id="UP000294599">
    <property type="component" value="Unassembled WGS sequence"/>
</dbReference>
<dbReference type="OrthoDB" id="5298045at2"/>